<name>A0A9P9GY47_FUSRE</name>
<feature type="domain" description="C2H2-type" evidence="2">
    <location>
        <begin position="172"/>
        <end position="193"/>
    </location>
</feature>
<feature type="region of interest" description="Disordered" evidence="1">
    <location>
        <begin position="410"/>
        <end position="440"/>
    </location>
</feature>
<dbReference type="InterPro" id="IPR013087">
    <property type="entry name" value="Znf_C2H2_type"/>
</dbReference>
<evidence type="ECO:0000313" key="4">
    <source>
        <dbReference type="Proteomes" id="UP000720189"/>
    </source>
</evidence>
<dbReference type="Proteomes" id="UP000720189">
    <property type="component" value="Unassembled WGS sequence"/>
</dbReference>
<accession>A0A9P9GY47</accession>
<dbReference type="EMBL" id="JAGMUX010000010">
    <property type="protein sequence ID" value="KAH7247669.1"/>
    <property type="molecule type" value="Genomic_DNA"/>
</dbReference>
<comment type="caution">
    <text evidence="3">The sequence shown here is derived from an EMBL/GenBank/DDBJ whole genome shotgun (WGS) entry which is preliminary data.</text>
</comment>
<feature type="compositionally biased region" description="Low complexity" evidence="1">
    <location>
        <begin position="425"/>
        <end position="440"/>
    </location>
</feature>
<evidence type="ECO:0000259" key="2">
    <source>
        <dbReference type="PROSITE" id="PS00028"/>
    </source>
</evidence>
<evidence type="ECO:0000256" key="1">
    <source>
        <dbReference type="SAM" id="MobiDB-lite"/>
    </source>
</evidence>
<dbReference type="GeneID" id="70220267"/>
<organism evidence="3 4">
    <name type="scientific">Fusarium redolens</name>
    <dbReference type="NCBI Taxonomy" id="48865"/>
    <lineage>
        <taxon>Eukaryota</taxon>
        <taxon>Fungi</taxon>
        <taxon>Dikarya</taxon>
        <taxon>Ascomycota</taxon>
        <taxon>Pezizomycotina</taxon>
        <taxon>Sordariomycetes</taxon>
        <taxon>Hypocreomycetidae</taxon>
        <taxon>Hypocreales</taxon>
        <taxon>Nectriaceae</taxon>
        <taxon>Fusarium</taxon>
        <taxon>Fusarium redolens species complex</taxon>
    </lineage>
</organism>
<reference evidence="3" key="1">
    <citation type="journal article" date="2021" name="Nat. Commun.">
        <title>Genetic determinants of endophytism in the Arabidopsis root mycobiome.</title>
        <authorList>
            <person name="Mesny F."/>
            <person name="Miyauchi S."/>
            <person name="Thiergart T."/>
            <person name="Pickel B."/>
            <person name="Atanasova L."/>
            <person name="Karlsson M."/>
            <person name="Huettel B."/>
            <person name="Barry K.W."/>
            <person name="Haridas S."/>
            <person name="Chen C."/>
            <person name="Bauer D."/>
            <person name="Andreopoulos W."/>
            <person name="Pangilinan J."/>
            <person name="LaButti K."/>
            <person name="Riley R."/>
            <person name="Lipzen A."/>
            <person name="Clum A."/>
            <person name="Drula E."/>
            <person name="Henrissat B."/>
            <person name="Kohler A."/>
            <person name="Grigoriev I.V."/>
            <person name="Martin F.M."/>
            <person name="Hacquard S."/>
        </authorList>
    </citation>
    <scope>NUCLEOTIDE SEQUENCE</scope>
    <source>
        <strain evidence="3">MPI-CAGE-AT-0023</strain>
    </source>
</reference>
<sequence length="465" mass="52689">MWLFSMISCVVSPRHFKKWPRIQSACCGKQQPCEKVTYTTKSASWQNGTNIFLDWLPSLGNADSAMKLAADQGIQTSQGTLIEDLDSLLDLVARISDYDEPQVLKILERLDSFDYRKQSKSQPRGPVACALWNRPDCQRRRRLELKGLSSVRIAKSLGRQRYCKASRVLYRCSCCTNTYLKWGTAVDHWQTKHNGPVIMFCMSCGHQLSAAKAKKHQAICGWKIMDVVATQPTQVWLYFLQQLLSLNRQEICNLIGAYRLRDPPRHYDTRSIPSPIPFPVCCVLIFRKVSPSGGVSRQQSLDKLRDRELYGLVPDGASAAKGGLFEMINAIITGKSLKDRKLLVWDPDLFDDAHQELYRLQHNTGEFKWVRLEAEQGFMSLNDQRAPVPHFPSTTSICAELEGISTISKRDSHTIHEPESEDSSDVSSIAGSDTEHPYGAGYAWRGARRARRAFKTKPSRYRVGL</sequence>
<dbReference type="OrthoDB" id="5115562at2759"/>
<dbReference type="RefSeq" id="XP_046048252.1">
    <property type="nucleotide sequence ID" value="XM_046190313.1"/>
</dbReference>
<keyword evidence="4" id="KW-1185">Reference proteome</keyword>
<evidence type="ECO:0000313" key="3">
    <source>
        <dbReference type="EMBL" id="KAH7247669.1"/>
    </source>
</evidence>
<protein>
    <recommendedName>
        <fullName evidence="2">C2H2-type domain-containing protein</fullName>
    </recommendedName>
</protein>
<gene>
    <name evidence="3" type="ORF">BKA55DRAFT_540897</name>
</gene>
<dbReference type="PROSITE" id="PS00028">
    <property type="entry name" value="ZINC_FINGER_C2H2_1"/>
    <property type="match status" value="1"/>
</dbReference>
<dbReference type="AlphaFoldDB" id="A0A9P9GY47"/>
<proteinExistence type="predicted"/>